<dbReference type="RefSeq" id="XP_006683356.1">
    <property type="nucleotide sequence ID" value="XM_006683293.1"/>
</dbReference>
<evidence type="ECO:0000313" key="2">
    <source>
        <dbReference type="EMBL" id="EGF76020.1"/>
    </source>
</evidence>
<dbReference type="EMBL" id="GL882931">
    <property type="protein sequence ID" value="EGF76020.1"/>
    <property type="molecule type" value="Genomic_DNA"/>
</dbReference>
<organism evidence="2 3">
    <name type="scientific">Batrachochytrium dendrobatidis (strain JAM81 / FGSC 10211)</name>
    <name type="common">Frog chytrid fungus</name>
    <dbReference type="NCBI Taxonomy" id="684364"/>
    <lineage>
        <taxon>Eukaryota</taxon>
        <taxon>Fungi</taxon>
        <taxon>Fungi incertae sedis</taxon>
        <taxon>Chytridiomycota</taxon>
        <taxon>Chytridiomycota incertae sedis</taxon>
        <taxon>Chytridiomycetes</taxon>
        <taxon>Rhizophydiales</taxon>
        <taxon>Rhizophydiales incertae sedis</taxon>
        <taxon>Batrachochytrium</taxon>
    </lineage>
</organism>
<evidence type="ECO:0000256" key="1">
    <source>
        <dbReference type="SAM" id="MobiDB-lite"/>
    </source>
</evidence>
<accession>F4PFH3</accession>
<feature type="region of interest" description="Disordered" evidence="1">
    <location>
        <begin position="144"/>
        <end position="176"/>
    </location>
</feature>
<name>F4PFH3_BATDJ</name>
<protein>
    <submittedName>
        <fullName evidence="2">Uncharacterized protein</fullName>
    </submittedName>
</protein>
<dbReference type="HOGENOM" id="CLU_1524862_0_0_1"/>
<sequence length="176" mass="18898">MLSLLSAAISVPLSSMGSMHRRSPEPVWKGFNLDTGAVTGAPKLDIIKRSVDPNIYRRSPEPVWKGFNLDTGTVTGAPKLDIIKRSVDPNIYRRSPEPEWIGLSYSSQRQARLTKRSPGLGKQGFKNGLMMTGGMIFFGNKINPTGTGVGSSPGSRNSTDTSTNGNSTANTKGKSK</sequence>
<dbReference type="GeneID" id="18244911"/>
<keyword evidence="3" id="KW-1185">Reference proteome</keyword>
<gene>
    <name evidence="2" type="ORF">BATDEDRAFT_93119</name>
</gene>
<reference evidence="2 3" key="1">
    <citation type="submission" date="2009-12" db="EMBL/GenBank/DDBJ databases">
        <title>The draft genome of Batrachochytrium dendrobatidis.</title>
        <authorList>
            <consortium name="US DOE Joint Genome Institute (JGI-PGF)"/>
            <person name="Kuo A."/>
            <person name="Salamov A."/>
            <person name="Schmutz J."/>
            <person name="Lucas S."/>
            <person name="Pitluck S."/>
            <person name="Rosenblum E."/>
            <person name="Stajich J."/>
            <person name="Eisen M."/>
            <person name="Grigoriev I.V."/>
        </authorList>
    </citation>
    <scope>NUCLEOTIDE SEQUENCE [LARGE SCALE GENOMIC DNA]</scope>
    <source>
        <strain evidence="3">JAM81 / FGSC 10211</strain>
    </source>
</reference>
<dbReference type="Proteomes" id="UP000007241">
    <property type="component" value="Unassembled WGS sequence"/>
</dbReference>
<dbReference type="AlphaFoldDB" id="F4PFH3"/>
<evidence type="ECO:0000313" key="3">
    <source>
        <dbReference type="Proteomes" id="UP000007241"/>
    </source>
</evidence>
<dbReference type="InParanoid" id="F4PFH3"/>
<proteinExistence type="predicted"/>